<comment type="caution">
    <text evidence="1">The sequence shown here is derived from an EMBL/GenBank/DDBJ whole genome shotgun (WGS) entry which is preliminary data.</text>
</comment>
<reference evidence="1" key="1">
    <citation type="submission" date="2022-05" db="EMBL/GenBank/DDBJ databases">
        <title>Sphingomonas sp. strain RP10 Genome sequencing and assembly.</title>
        <authorList>
            <person name="Kim I."/>
        </authorList>
    </citation>
    <scope>NUCLEOTIDE SEQUENCE</scope>
    <source>
        <strain evidence="1">RP10</strain>
    </source>
</reference>
<sequence length="55" mass="5972">MARDTVMTRPLADPAFFARAFIEAGALAWPNGFELSADSLYRRLDEAGALIRSAA</sequence>
<keyword evidence="2" id="KW-1185">Reference proteome</keyword>
<accession>A0A9X2KPL4</accession>
<dbReference type="InterPro" id="IPR036782">
    <property type="entry name" value="NE0471-like_N"/>
</dbReference>
<gene>
    <name evidence="1" type="ORF">M9979_08015</name>
</gene>
<dbReference type="Proteomes" id="UP001139486">
    <property type="component" value="Unassembled WGS sequence"/>
</dbReference>
<evidence type="ECO:0000313" key="2">
    <source>
        <dbReference type="Proteomes" id="UP001139486"/>
    </source>
</evidence>
<proteinExistence type="predicted"/>
<dbReference type="AlphaFoldDB" id="A0A9X2KPL4"/>
<dbReference type="Gene3D" id="3.30.2020.10">
    <property type="entry name" value="NE0471-like N-terminal domain"/>
    <property type="match status" value="1"/>
</dbReference>
<dbReference type="SUPFAM" id="SSF143880">
    <property type="entry name" value="NE0471 N-terminal domain-like"/>
    <property type="match status" value="1"/>
</dbReference>
<dbReference type="EMBL" id="JAMLDY010000008">
    <property type="protein sequence ID" value="MCP3734814.1"/>
    <property type="molecule type" value="Genomic_DNA"/>
</dbReference>
<evidence type="ECO:0000313" key="1">
    <source>
        <dbReference type="EMBL" id="MCP3734814.1"/>
    </source>
</evidence>
<protein>
    <submittedName>
        <fullName evidence="1">DUF2442 domain-containing protein</fullName>
    </submittedName>
</protein>
<name>A0A9X2KPL4_9SPHN</name>
<organism evidence="1 2">
    <name type="scientific">Sphingomonas liriopis</name>
    <dbReference type="NCBI Taxonomy" id="2949094"/>
    <lineage>
        <taxon>Bacteria</taxon>
        <taxon>Pseudomonadati</taxon>
        <taxon>Pseudomonadota</taxon>
        <taxon>Alphaproteobacteria</taxon>
        <taxon>Sphingomonadales</taxon>
        <taxon>Sphingomonadaceae</taxon>
        <taxon>Sphingomonas</taxon>
    </lineage>
</organism>